<keyword evidence="2" id="KW-0732">Signal</keyword>
<name>A0A1L0DBY9_9ASCO</name>
<reference evidence="3 4" key="1">
    <citation type="submission" date="2016-10" db="EMBL/GenBank/DDBJ databases">
        <authorList>
            <person name="de Groot N.N."/>
        </authorList>
    </citation>
    <scope>NUCLEOTIDE SEQUENCE [LARGE SCALE GENOMIC DNA]</scope>
    <source>
        <strain evidence="3 4">PYCC 4715</strain>
    </source>
</reference>
<organism evidence="3 4">
    <name type="scientific">Sungouiella intermedia</name>
    <dbReference type="NCBI Taxonomy" id="45354"/>
    <lineage>
        <taxon>Eukaryota</taxon>
        <taxon>Fungi</taxon>
        <taxon>Dikarya</taxon>
        <taxon>Ascomycota</taxon>
        <taxon>Saccharomycotina</taxon>
        <taxon>Pichiomycetes</taxon>
        <taxon>Metschnikowiaceae</taxon>
        <taxon>Sungouiella</taxon>
    </lineage>
</organism>
<evidence type="ECO:0000313" key="4">
    <source>
        <dbReference type="Proteomes" id="UP000182259"/>
    </source>
</evidence>
<evidence type="ECO:0000256" key="2">
    <source>
        <dbReference type="SAM" id="SignalP"/>
    </source>
</evidence>
<feature type="compositionally biased region" description="Polar residues" evidence="1">
    <location>
        <begin position="179"/>
        <end position="189"/>
    </location>
</feature>
<feature type="signal peptide" evidence="2">
    <location>
        <begin position="1"/>
        <end position="18"/>
    </location>
</feature>
<feature type="compositionally biased region" description="Low complexity" evidence="1">
    <location>
        <begin position="147"/>
        <end position="162"/>
    </location>
</feature>
<protein>
    <submittedName>
        <fullName evidence="3">CIC11C00000002762</fullName>
    </submittedName>
</protein>
<dbReference type="AlphaFoldDB" id="A0A1L0DBY9"/>
<accession>A0A1L0DBY9</accession>
<feature type="region of interest" description="Disordered" evidence="1">
    <location>
        <begin position="179"/>
        <end position="219"/>
    </location>
</feature>
<evidence type="ECO:0000313" key="3">
    <source>
        <dbReference type="EMBL" id="SGZ54052.1"/>
    </source>
</evidence>
<dbReference type="EMBL" id="LT635766">
    <property type="protein sequence ID" value="SGZ54052.1"/>
    <property type="molecule type" value="Genomic_DNA"/>
</dbReference>
<evidence type="ECO:0000256" key="1">
    <source>
        <dbReference type="SAM" id="MobiDB-lite"/>
    </source>
</evidence>
<feature type="compositionally biased region" description="Low complexity" evidence="1">
    <location>
        <begin position="191"/>
        <end position="204"/>
    </location>
</feature>
<feature type="chain" id="PRO_5013244764" evidence="2">
    <location>
        <begin position="19"/>
        <end position="245"/>
    </location>
</feature>
<sequence>MQFLTLTIILTLSIAILATTPLQLEYFYSLTFDSSGQSEYSELMKSFSSRLYNSEGLYTLRDLLNLFYARSDVSSEFSVVENAGYSEYTSLRISFFSKFQTELNSIYQDMGELNYDILSVELSYISSPWIVYSKSESSGDHYSNTLGSSKSASPSNPRSSGNFASETSSFMLSESTTSIPEVSSGSMSKVGSDTLNGSSDSSSTQGEASEKTVTSATSSSTAAAKSIKPFMFLGAVMGGFPILML</sequence>
<dbReference type="Proteomes" id="UP000182259">
    <property type="component" value="Chromosome III"/>
</dbReference>
<feature type="region of interest" description="Disordered" evidence="1">
    <location>
        <begin position="143"/>
        <end position="165"/>
    </location>
</feature>
<proteinExistence type="predicted"/>
<gene>
    <name evidence="3" type="ORF">SAMEA4029009_CIC11G00000002762</name>
</gene>